<accession>A0A2T9YN80</accession>
<feature type="non-terminal residue" evidence="3">
    <location>
        <position position="1"/>
    </location>
</feature>
<evidence type="ECO:0000313" key="4">
    <source>
        <dbReference type="Proteomes" id="UP000245699"/>
    </source>
</evidence>
<dbReference type="Proteomes" id="UP000245699">
    <property type="component" value="Unassembled WGS sequence"/>
</dbReference>
<keyword evidence="4" id="KW-1185">Reference proteome</keyword>
<comment type="caution">
    <text evidence="3">The sequence shown here is derived from an EMBL/GenBank/DDBJ whole genome shotgun (WGS) entry which is preliminary data.</text>
</comment>
<dbReference type="AlphaFoldDB" id="A0A2T9YN80"/>
<proteinExistence type="predicted"/>
<dbReference type="SUPFAM" id="SSF54495">
    <property type="entry name" value="UBC-like"/>
    <property type="match status" value="1"/>
</dbReference>
<sequence>HPPGEDQYGYEQANERWSPVQTVESIMVSVISMLSSPNDESPANIDAAKQWRESYPDFKKRVQRCVRRSLEDF</sequence>
<protein>
    <recommendedName>
        <fullName evidence="2">UBC core domain-containing protein</fullName>
    </recommendedName>
</protein>
<evidence type="ECO:0000256" key="1">
    <source>
        <dbReference type="ARBA" id="ARBA00022786"/>
    </source>
</evidence>
<gene>
    <name evidence="3" type="ORF">BB559_003188</name>
</gene>
<dbReference type="OrthoDB" id="19692at2759"/>
<dbReference type="PROSITE" id="PS50127">
    <property type="entry name" value="UBC_2"/>
    <property type="match status" value="1"/>
</dbReference>
<evidence type="ECO:0000313" key="3">
    <source>
        <dbReference type="EMBL" id="PVU93724.1"/>
    </source>
</evidence>
<dbReference type="EMBL" id="MBFT01000305">
    <property type="protein sequence ID" value="PVU93724.1"/>
    <property type="molecule type" value="Genomic_DNA"/>
</dbReference>
<dbReference type="InterPro" id="IPR016135">
    <property type="entry name" value="UBQ-conjugating_enzyme/RWD"/>
</dbReference>
<organism evidence="3 4">
    <name type="scientific">Furculomyces boomerangus</name>
    <dbReference type="NCBI Taxonomy" id="61424"/>
    <lineage>
        <taxon>Eukaryota</taxon>
        <taxon>Fungi</taxon>
        <taxon>Fungi incertae sedis</taxon>
        <taxon>Zoopagomycota</taxon>
        <taxon>Kickxellomycotina</taxon>
        <taxon>Harpellomycetes</taxon>
        <taxon>Harpellales</taxon>
        <taxon>Harpellaceae</taxon>
        <taxon>Furculomyces</taxon>
    </lineage>
</organism>
<evidence type="ECO:0000259" key="2">
    <source>
        <dbReference type="PROSITE" id="PS50127"/>
    </source>
</evidence>
<keyword evidence="1" id="KW-0833">Ubl conjugation pathway</keyword>
<feature type="domain" description="UBC core" evidence="2">
    <location>
        <begin position="1"/>
        <end position="71"/>
    </location>
</feature>
<reference evidence="3 4" key="1">
    <citation type="journal article" date="2018" name="MBio">
        <title>Comparative Genomics Reveals the Core Gene Toolbox for the Fungus-Insect Symbiosis.</title>
        <authorList>
            <person name="Wang Y."/>
            <person name="Stata M."/>
            <person name="Wang W."/>
            <person name="Stajich J.E."/>
            <person name="White M.M."/>
            <person name="Moncalvo J.M."/>
        </authorList>
    </citation>
    <scope>NUCLEOTIDE SEQUENCE [LARGE SCALE GENOMIC DNA]</scope>
    <source>
        <strain evidence="3 4">AUS-77-4</strain>
    </source>
</reference>
<name>A0A2T9YN80_9FUNG</name>
<dbReference type="InterPro" id="IPR000608">
    <property type="entry name" value="UBC"/>
</dbReference>
<dbReference type="Gene3D" id="3.10.110.10">
    <property type="entry name" value="Ubiquitin Conjugating Enzyme"/>
    <property type="match status" value="1"/>
</dbReference>
<dbReference type="Pfam" id="PF00179">
    <property type="entry name" value="UQ_con"/>
    <property type="match status" value="1"/>
</dbReference>
<dbReference type="PANTHER" id="PTHR24067">
    <property type="entry name" value="UBIQUITIN-CONJUGATING ENZYME E2"/>
    <property type="match status" value="1"/>
</dbReference>
<dbReference type="STRING" id="61424.A0A2T9YN80"/>
<dbReference type="InterPro" id="IPR050113">
    <property type="entry name" value="Ub_conjugating_enzyme"/>
</dbReference>